<evidence type="ECO:0000313" key="2">
    <source>
        <dbReference type="EMBL" id="NJC71188.1"/>
    </source>
</evidence>
<dbReference type="RefSeq" id="WP_167926102.1">
    <property type="nucleotide sequence ID" value="NZ_JAATVY010000010.1"/>
</dbReference>
<gene>
    <name evidence="2" type="ORF">HC031_15920</name>
</gene>
<dbReference type="EMBL" id="JAATVY010000010">
    <property type="protein sequence ID" value="NJC71188.1"/>
    <property type="molecule type" value="Genomic_DNA"/>
</dbReference>
<evidence type="ECO:0000313" key="3">
    <source>
        <dbReference type="Proteomes" id="UP000722989"/>
    </source>
</evidence>
<keyword evidence="3" id="KW-1185">Reference proteome</keyword>
<name>A0ABX0XYS1_9ACTN</name>
<dbReference type="Proteomes" id="UP000722989">
    <property type="component" value="Unassembled WGS sequence"/>
</dbReference>
<feature type="transmembrane region" description="Helical" evidence="1">
    <location>
        <begin position="162"/>
        <end position="187"/>
    </location>
</feature>
<evidence type="ECO:0008006" key="4">
    <source>
        <dbReference type="Google" id="ProtNLM"/>
    </source>
</evidence>
<protein>
    <recommendedName>
        <fullName evidence="4">Alpha/beta hydrolase</fullName>
    </recommendedName>
</protein>
<evidence type="ECO:0000256" key="1">
    <source>
        <dbReference type="SAM" id="Phobius"/>
    </source>
</evidence>
<proteinExistence type="predicted"/>
<feature type="transmembrane region" description="Helical" evidence="1">
    <location>
        <begin position="128"/>
        <end position="150"/>
    </location>
</feature>
<feature type="transmembrane region" description="Helical" evidence="1">
    <location>
        <begin position="96"/>
        <end position="116"/>
    </location>
</feature>
<feature type="transmembrane region" description="Helical" evidence="1">
    <location>
        <begin position="225"/>
        <end position="244"/>
    </location>
</feature>
<sequence length="540" mass="55734">MPRRLPALVALTAAPAGVEALALRAGGFAPALAPQASAPAPVGVFHDLRWIVVYHDSWPAFAVEVAAGIVVRALLTTAIVAAAWPADRPSPSLPGLLRVNLLFTVLAVVALAPWAAVTAAASVTSLSWLLVGVAPPLVLLTLVLQCGGVTGGWWRGLPPLPALAWGVAGFALFTVDAVIAGVTPGWWTVPVSAVLGALNAVLWYGLVAAAVAARPRLARVPVAPAAMVLTVGSIAAMSVFAPLGSAAAARPPPPLTAHGLRAPDQALMYVAGYDSVYDGRPRRAGLPLVRYSYRGLDGNGRPLPYDAASTHQSLALSARRVAAQVAAVHARTGRPVALIAQSEGTLVVRTYLETFPHPAVDAAVQLDALPQPSRGYYPPPGAGSGWGVATGWELRAIIAVVRATSGARLSPDEPLLRSLLDDGPLYRDRMLCPVPGVRMIAFVSTDSAVVDPPAGPSGIPVIRVTGLHGTLYGRADVQRTVVAFLDGATPGGARVGYYPLAQRAAAAWQAPALRPELNPVWRSGRHAGGPGRTGQPGCRG</sequence>
<dbReference type="InterPro" id="IPR029058">
    <property type="entry name" value="AB_hydrolase_fold"/>
</dbReference>
<accession>A0ABX0XYS1</accession>
<dbReference type="Gene3D" id="3.40.50.1820">
    <property type="entry name" value="alpha/beta hydrolase"/>
    <property type="match status" value="1"/>
</dbReference>
<keyword evidence="1" id="KW-0472">Membrane</keyword>
<keyword evidence="1" id="KW-0812">Transmembrane</keyword>
<organism evidence="2 3">
    <name type="scientific">Planosporangium thailandense</name>
    <dbReference type="NCBI Taxonomy" id="765197"/>
    <lineage>
        <taxon>Bacteria</taxon>
        <taxon>Bacillati</taxon>
        <taxon>Actinomycetota</taxon>
        <taxon>Actinomycetes</taxon>
        <taxon>Micromonosporales</taxon>
        <taxon>Micromonosporaceae</taxon>
        <taxon>Planosporangium</taxon>
    </lineage>
</organism>
<keyword evidence="1" id="KW-1133">Transmembrane helix</keyword>
<dbReference type="SUPFAM" id="SSF53474">
    <property type="entry name" value="alpha/beta-Hydrolases"/>
    <property type="match status" value="1"/>
</dbReference>
<feature type="transmembrane region" description="Helical" evidence="1">
    <location>
        <begin position="58"/>
        <end position="84"/>
    </location>
</feature>
<reference evidence="2 3" key="1">
    <citation type="submission" date="2020-03" db="EMBL/GenBank/DDBJ databases">
        <title>WGS of the type strain of Planosporangium spp.</title>
        <authorList>
            <person name="Thawai C."/>
        </authorList>
    </citation>
    <scope>NUCLEOTIDE SEQUENCE [LARGE SCALE GENOMIC DNA]</scope>
    <source>
        <strain evidence="2 3">TBRC 5610</strain>
    </source>
</reference>
<comment type="caution">
    <text evidence="2">The sequence shown here is derived from an EMBL/GenBank/DDBJ whole genome shotgun (WGS) entry which is preliminary data.</text>
</comment>
<feature type="transmembrane region" description="Helical" evidence="1">
    <location>
        <begin position="193"/>
        <end position="213"/>
    </location>
</feature>